<proteinExistence type="predicted"/>
<comment type="caution">
    <text evidence="2">The sequence shown here is derived from an EMBL/GenBank/DDBJ whole genome shotgun (WGS) entry which is preliminary data.</text>
</comment>
<name>A0ABV3QM56_9GAMM</name>
<dbReference type="SUPFAM" id="SSF51905">
    <property type="entry name" value="FAD/NAD(P)-binding domain"/>
    <property type="match status" value="2"/>
</dbReference>
<dbReference type="EMBL" id="JBFOHL010000003">
    <property type="protein sequence ID" value="MEW9623680.1"/>
    <property type="molecule type" value="Genomic_DNA"/>
</dbReference>
<dbReference type="RefSeq" id="WP_367843983.1">
    <property type="nucleotide sequence ID" value="NZ_JBFOHL010000003.1"/>
</dbReference>
<protein>
    <submittedName>
        <fullName evidence="2">FAD/NAD(P)-binding protein</fullName>
    </submittedName>
</protein>
<dbReference type="Proteomes" id="UP001556170">
    <property type="component" value="Unassembled WGS sequence"/>
</dbReference>
<dbReference type="PANTHER" id="PTHR40254:SF1">
    <property type="entry name" value="BLR0577 PROTEIN"/>
    <property type="match status" value="1"/>
</dbReference>
<dbReference type="PANTHER" id="PTHR40254">
    <property type="entry name" value="BLR0577 PROTEIN"/>
    <property type="match status" value="1"/>
</dbReference>
<keyword evidence="3" id="KW-1185">Reference proteome</keyword>
<dbReference type="InterPro" id="IPR036188">
    <property type="entry name" value="FAD/NAD-bd_sf"/>
</dbReference>
<reference evidence="2 3" key="1">
    <citation type="submission" date="2024-06" db="EMBL/GenBank/DDBJ databases">
        <authorList>
            <person name="Woo H."/>
        </authorList>
    </citation>
    <scope>NUCLEOTIDE SEQUENCE [LARGE SCALE GENOMIC DNA]</scope>
    <source>
        <strain evidence="2 3">S2-g</strain>
    </source>
</reference>
<dbReference type="InterPro" id="IPR038732">
    <property type="entry name" value="HpyO/CreE_NAD-binding"/>
</dbReference>
<dbReference type="Gene3D" id="3.50.50.60">
    <property type="entry name" value="FAD/NAD(P)-binding domain"/>
    <property type="match status" value="1"/>
</dbReference>
<accession>A0ABV3QM56</accession>
<gene>
    <name evidence="2" type="ORF">ABQJ56_05515</name>
</gene>
<evidence type="ECO:0000259" key="1">
    <source>
        <dbReference type="Pfam" id="PF13454"/>
    </source>
</evidence>
<dbReference type="Pfam" id="PF13454">
    <property type="entry name" value="NAD_binding_9"/>
    <property type="match status" value="1"/>
</dbReference>
<organism evidence="2 3">
    <name type="scientific">Rhodanobacter geophilus</name>
    <dbReference type="NCBI Taxonomy" id="3162488"/>
    <lineage>
        <taxon>Bacteria</taxon>
        <taxon>Pseudomonadati</taxon>
        <taxon>Pseudomonadota</taxon>
        <taxon>Gammaproteobacteria</taxon>
        <taxon>Lysobacterales</taxon>
        <taxon>Rhodanobacteraceae</taxon>
        <taxon>Rhodanobacter</taxon>
    </lineage>
</organism>
<evidence type="ECO:0000313" key="2">
    <source>
        <dbReference type="EMBL" id="MEW9623680.1"/>
    </source>
</evidence>
<sequence length="466" mass="50364">MTDIAIIGGGAAGAAVFGELLRRPDRRGAIHWITGCQMPGRGVAYATSEDHHLLNVRAAGMGLFADQKDDFLQHASRSLGQAQGIDFLPRRLFGEFIQAQVHARMSEAQAHGVRFHLHHAKAVSVKRTADSCYRIELEHGDALTVDAAVLAIGALAPRALRTVSVEALNSGAYMLDPWNQEESARPPRRVLVIGTGLTAVDTLISVAARWPRAELVAVSRHGLLPLRHQPVPLAPYPCQDDLNAALLACDGAAPMMRLVREAMASAPGTDWRAVIDGMRPVNARLWQGLTLARRRQFLRHVRWVWEASRHRTAPASSETVQALIDSGRLQVHAARVLAVDGSGPLAVTVRSRATQLMSTIEADRVFQATGLDTAVAYARDPLLAQLLDEGLATPDPLQLGVAAEPDGRLLDARGRPQPRFYGIGSLLRGNLWECTAMPEIRAAASRLARALSQPDDGTRQDAAAEA</sequence>
<evidence type="ECO:0000313" key="3">
    <source>
        <dbReference type="Proteomes" id="UP001556170"/>
    </source>
</evidence>
<feature type="domain" description="FAD-dependent urate hydroxylase HpyO/Asp monooxygenase CreE-like FAD/NAD(P)-binding" evidence="1">
    <location>
        <begin position="5"/>
        <end position="154"/>
    </location>
</feature>
<dbReference type="InterPro" id="IPR052189">
    <property type="entry name" value="L-asp_N-monooxygenase_NS-form"/>
</dbReference>